<evidence type="ECO:0000313" key="2">
    <source>
        <dbReference type="EMBL" id="MBB5344443.1"/>
    </source>
</evidence>
<accession>A0A7W8J8F3</accession>
<comment type="caution">
    <text evidence="2">The sequence shown here is derived from an EMBL/GenBank/DDBJ whole genome shotgun (WGS) entry which is preliminary data.</text>
</comment>
<keyword evidence="1" id="KW-1133">Transmembrane helix</keyword>
<keyword evidence="1" id="KW-0812">Transmembrane</keyword>
<evidence type="ECO:0000313" key="3">
    <source>
        <dbReference type="Proteomes" id="UP000569092"/>
    </source>
</evidence>
<name>A0A7W8J8F3_9BACT</name>
<gene>
    <name evidence="2" type="ORF">HDF10_002422</name>
</gene>
<protein>
    <recommendedName>
        <fullName evidence="4">DUF1440 domain-containing protein</fullName>
    </recommendedName>
</protein>
<keyword evidence="1" id="KW-0472">Membrane</keyword>
<sequence length="167" mass="17872">MATAYSRKTSEIRSAGLAIATAGLIAGTLDLTETLIVFGAKSPLVIAAGLLGMQNASRGGAPIYILGALLHYLIVFSAAAIYFAVSRRLHFLLEHWLICGLFFGVAIDVVMRMIVLPLSAMHARGPYQYHELAHGLAAHMILVGLPIAFSVQRFGRVAEPEGENVGR</sequence>
<organism evidence="2 3">
    <name type="scientific">Tunturiibacter lichenicola</name>
    <dbReference type="NCBI Taxonomy" id="2051959"/>
    <lineage>
        <taxon>Bacteria</taxon>
        <taxon>Pseudomonadati</taxon>
        <taxon>Acidobacteriota</taxon>
        <taxon>Terriglobia</taxon>
        <taxon>Terriglobales</taxon>
        <taxon>Acidobacteriaceae</taxon>
        <taxon>Tunturiibacter</taxon>
    </lineage>
</organism>
<reference evidence="2 3" key="1">
    <citation type="submission" date="2020-08" db="EMBL/GenBank/DDBJ databases">
        <title>Genomic Encyclopedia of Type Strains, Phase IV (KMG-V): Genome sequencing to study the core and pangenomes of soil and plant-associated prokaryotes.</title>
        <authorList>
            <person name="Whitman W."/>
        </authorList>
    </citation>
    <scope>NUCLEOTIDE SEQUENCE [LARGE SCALE GENOMIC DNA]</scope>
    <source>
        <strain evidence="2 3">M8US30</strain>
    </source>
</reference>
<proteinExistence type="predicted"/>
<evidence type="ECO:0000256" key="1">
    <source>
        <dbReference type="SAM" id="Phobius"/>
    </source>
</evidence>
<dbReference type="AlphaFoldDB" id="A0A7W8J8F3"/>
<evidence type="ECO:0008006" key="4">
    <source>
        <dbReference type="Google" id="ProtNLM"/>
    </source>
</evidence>
<dbReference type="EMBL" id="JACHDZ010000003">
    <property type="protein sequence ID" value="MBB5344443.1"/>
    <property type="molecule type" value="Genomic_DNA"/>
</dbReference>
<feature type="transmembrane region" description="Helical" evidence="1">
    <location>
        <begin position="12"/>
        <end position="29"/>
    </location>
</feature>
<feature type="transmembrane region" description="Helical" evidence="1">
    <location>
        <begin position="95"/>
        <end position="120"/>
    </location>
</feature>
<dbReference type="Proteomes" id="UP000569092">
    <property type="component" value="Unassembled WGS sequence"/>
</dbReference>
<feature type="transmembrane region" description="Helical" evidence="1">
    <location>
        <begin position="63"/>
        <end position="83"/>
    </location>
</feature>
<feature type="transmembrane region" description="Helical" evidence="1">
    <location>
        <begin position="132"/>
        <end position="151"/>
    </location>
</feature>